<dbReference type="OrthoDB" id="2599781at2"/>
<dbReference type="Proteomes" id="UP000261905">
    <property type="component" value="Unassembled WGS sequence"/>
</dbReference>
<dbReference type="EMBL" id="QUBQ01000006">
    <property type="protein sequence ID" value="REK71248.1"/>
    <property type="molecule type" value="Genomic_DNA"/>
</dbReference>
<dbReference type="Pfam" id="PF14285">
    <property type="entry name" value="DUF4367"/>
    <property type="match status" value="1"/>
</dbReference>
<gene>
    <name evidence="3" type="ORF">DX130_22660</name>
</gene>
<evidence type="ECO:0000259" key="2">
    <source>
        <dbReference type="Pfam" id="PF14285"/>
    </source>
</evidence>
<keyword evidence="1" id="KW-0472">Membrane</keyword>
<name>A0A371P6U3_9BACL</name>
<dbReference type="RefSeq" id="WP_116049271.1">
    <property type="nucleotide sequence ID" value="NZ_QUBQ01000006.1"/>
</dbReference>
<keyword evidence="4" id="KW-1185">Reference proteome</keyword>
<evidence type="ECO:0000313" key="3">
    <source>
        <dbReference type="EMBL" id="REK71248.1"/>
    </source>
</evidence>
<evidence type="ECO:0000256" key="1">
    <source>
        <dbReference type="SAM" id="Phobius"/>
    </source>
</evidence>
<keyword evidence="1" id="KW-0812">Transmembrane</keyword>
<organism evidence="3 4">
    <name type="scientific">Paenibacillus paeoniae</name>
    <dbReference type="NCBI Taxonomy" id="2292705"/>
    <lineage>
        <taxon>Bacteria</taxon>
        <taxon>Bacillati</taxon>
        <taxon>Bacillota</taxon>
        <taxon>Bacilli</taxon>
        <taxon>Bacillales</taxon>
        <taxon>Paenibacillaceae</taxon>
        <taxon>Paenibacillus</taxon>
    </lineage>
</organism>
<reference evidence="3 4" key="1">
    <citation type="submission" date="2018-08" db="EMBL/GenBank/DDBJ databases">
        <title>Paenibacillus sp. M4BSY-1, whole genome shotgun sequence.</title>
        <authorList>
            <person name="Tuo L."/>
        </authorList>
    </citation>
    <scope>NUCLEOTIDE SEQUENCE [LARGE SCALE GENOMIC DNA]</scope>
    <source>
        <strain evidence="3 4">M4BSY-1</strain>
    </source>
</reference>
<comment type="caution">
    <text evidence="3">The sequence shown here is derived from an EMBL/GenBank/DDBJ whole genome shotgun (WGS) entry which is preliminary data.</text>
</comment>
<feature type="transmembrane region" description="Helical" evidence="1">
    <location>
        <begin position="50"/>
        <end position="67"/>
    </location>
</feature>
<dbReference type="AlphaFoldDB" id="A0A371P6U3"/>
<feature type="domain" description="DUF4367" evidence="2">
    <location>
        <begin position="151"/>
        <end position="262"/>
    </location>
</feature>
<proteinExistence type="predicted"/>
<sequence>MNKEEFDQLFDKAFDESVQKHPFTPSPELSWERLQKQLAKRKRRKSQLRALPYVAASFLLGAFLFGTPTASNAFQPLFQAVVTIKDDVVRIVFGQPNSSKTVPKTPPPPGYIETNSTTHSNEGDLSAVTKFDRFTYSTWEEASQYMDFRTPTITYIADGYQLHDISAYFNVNQSTSIAVITYTDKEGIVYTITFKRLMENSVFQSGGGSSVHVETLKMGTMDTYIFTTNDGYIAQEFLIDDIHISVSGPLSREETLIISKEIIESMTK</sequence>
<protein>
    <submittedName>
        <fullName evidence="3">DUF4367 domain-containing protein</fullName>
    </submittedName>
</protein>
<evidence type="ECO:0000313" key="4">
    <source>
        <dbReference type="Proteomes" id="UP000261905"/>
    </source>
</evidence>
<accession>A0A371P6U3</accession>
<dbReference type="InterPro" id="IPR025377">
    <property type="entry name" value="DUF4367"/>
</dbReference>
<keyword evidence="1" id="KW-1133">Transmembrane helix</keyword>